<keyword evidence="1" id="KW-0812">Transmembrane</keyword>
<keyword evidence="1" id="KW-1133">Transmembrane helix</keyword>
<comment type="caution">
    <text evidence="2">The sequence shown here is derived from an EMBL/GenBank/DDBJ whole genome shotgun (WGS) entry which is preliminary data.</text>
</comment>
<feature type="transmembrane region" description="Helical" evidence="1">
    <location>
        <begin position="100"/>
        <end position="118"/>
    </location>
</feature>
<evidence type="ECO:0000313" key="3">
    <source>
        <dbReference type="Proteomes" id="UP000708148"/>
    </source>
</evidence>
<feature type="transmembrane region" description="Helical" evidence="1">
    <location>
        <begin position="39"/>
        <end position="57"/>
    </location>
</feature>
<protein>
    <submittedName>
        <fullName evidence="2">Uncharacterized protein</fullName>
    </submittedName>
</protein>
<feature type="transmembrane region" description="Helical" evidence="1">
    <location>
        <begin position="263"/>
        <end position="285"/>
    </location>
</feature>
<keyword evidence="3" id="KW-1185">Reference proteome</keyword>
<gene>
    <name evidence="2" type="ORF">OSTQU699_LOCUS8582</name>
</gene>
<feature type="transmembrane region" description="Helical" evidence="1">
    <location>
        <begin position="138"/>
        <end position="158"/>
    </location>
</feature>
<dbReference type="Proteomes" id="UP000708148">
    <property type="component" value="Unassembled WGS sequence"/>
</dbReference>
<sequence>MEGALAAPPFSGLWFSSREEEARFSMAYAEERFRPIDRAYHRLAGFVLAVAVAWAQLREVGLSRSGAITCLVSIAAVAMHCLWIWLGVDRRHELRLPMLFAHRIFCTASVVAMVPVWHSEPITSAWSLLQWLMGATGAAGLAFFSFATPLLTVHHLMVQGSITLFAALYTSRQACTEEVLSAVAAPYVVAAWRWLCALCTGSASSTPMPNLEGACWRVAVMAQVAWGFCAPSYILWASEYRARLRHSPGGLPRLTWRDMAVHWMLMHTGMSCFWMLLHAGAGAWAPEG</sequence>
<name>A0A8S1JAI7_9CHLO</name>
<evidence type="ECO:0000256" key="1">
    <source>
        <dbReference type="SAM" id="Phobius"/>
    </source>
</evidence>
<dbReference type="AlphaFoldDB" id="A0A8S1JAI7"/>
<dbReference type="EMBL" id="CAJHUC010002126">
    <property type="protein sequence ID" value="CAD7703225.1"/>
    <property type="molecule type" value="Genomic_DNA"/>
</dbReference>
<keyword evidence="1" id="KW-0472">Membrane</keyword>
<accession>A0A8S1JAI7</accession>
<proteinExistence type="predicted"/>
<evidence type="ECO:0000313" key="2">
    <source>
        <dbReference type="EMBL" id="CAD7703225.1"/>
    </source>
</evidence>
<feature type="transmembrane region" description="Helical" evidence="1">
    <location>
        <begin position="63"/>
        <end position="88"/>
    </location>
</feature>
<reference evidence="2" key="1">
    <citation type="submission" date="2020-12" db="EMBL/GenBank/DDBJ databases">
        <authorList>
            <person name="Iha C."/>
        </authorList>
    </citation>
    <scope>NUCLEOTIDE SEQUENCE</scope>
</reference>
<organism evidence="2 3">
    <name type="scientific">Ostreobium quekettii</name>
    <dbReference type="NCBI Taxonomy" id="121088"/>
    <lineage>
        <taxon>Eukaryota</taxon>
        <taxon>Viridiplantae</taxon>
        <taxon>Chlorophyta</taxon>
        <taxon>core chlorophytes</taxon>
        <taxon>Ulvophyceae</taxon>
        <taxon>TCBD clade</taxon>
        <taxon>Bryopsidales</taxon>
        <taxon>Ostreobineae</taxon>
        <taxon>Ostreobiaceae</taxon>
        <taxon>Ostreobium</taxon>
    </lineage>
</organism>